<comment type="caution">
    <text evidence="1">The sequence shown here is derived from an EMBL/GenBank/DDBJ whole genome shotgun (WGS) entry which is preliminary data.</text>
</comment>
<evidence type="ECO:0000313" key="2">
    <source>
        <dbReference type="Proteomes" id="UP001638806"/>
    </source>
</evidence>
<protein>
    <submittedName>
        <fullName evidence="1">Uncharacterized protein</fullName>
    </submittedName>
</protein>
<sequence length="176" mass="19629">MRFTVLWLRLASVGTADHDHHRLRRSPASKFFSRSRIMQLEGMIHDKVQRLCDKLLSDDGFKPFQVAAAYSCFTTDALTSYCFGHSLGNLEEPGWNPAFKGTIDQITGLFYLSRHLQPLAYLADVLPLSICRRISGEIGALLALVRITIPQLVDKAKTAEAVDYSGGPARQSFKPC</sequence>
<organism evidence="1 2">
    <name type="scientific">Purpureocillium lilacinum</name>
    <name type="common">Paecilomyces lilacinus</name>
    <dbReference type="NCBI Taxonomy" id="33203"/>
    <lineage>
        <taxon>Eukaryota</taxon>
        <taxon>Fungi</taxon>
        <taxon>Dikarya</taxon>
        <taxon>Ascomycota</taxon>
        <taxon>Pezizomycotina</taxon>
        <taxon>Sordariomycetes</taxon>
        <taxon>Hypocreomycetidae</taxon>
        <taxon>Hypocreales</taxon>
        <taxon>Ophiocordycipitaceae</taxon>
        <taxon>Purpureocillium</taxon>
    </lineage>
</organism>
<dbReference type="EMBL" id="JBGNUJ010000007">
    <property type="protein sequence ID" value="KAL3958113.1"/>
    <property type="molecule type" value="Genomic_DNA"/>
</dbReference>
<name>A0ACC4DQ27_PURLI</name>
<gene>
    <name evidence="1" type="ORF">ACCO45_008691</name>
</gene>
<keyword evidence="2" id="KW-1185">Reference proteome</keyword>
<reference evidence="1" key="1">
    <citation type="submission" date="2024-12" db="EMBL/GenBank/DDBJ databases">
        <title>Comparative genomics and development of molecular markers within Purpureocillium lilacinum and among Purpureocillium species.</title>
        <authorList>
            <person name="Yeh Z.-Y."/>
            <person name="Ni N.-T."/>
            <person name="Lo P.-H."/>
            <person name="Mushyakhwo K."/>
            <person name="Lin C.-F."/>
            <person name="Nai Y.-S."/>
        </authorList>
    </citation>
    <scope>NUCLEOTIDE SEQUENCE</scope>
    <source>
        <strain evidence="1">NCHU-NPUST-175</strain>
    </source>
</reference>
<accession>A0ACC4DQ27</accession>
<evidence type="ECO:0000313" key="1">
    <source>
        <dbReference type="EMBL" id="KAL3958113.1"/>
    </source>
</evidence>
<proteinExistence type="predicted"/>
<dbReference type="Proteomes" id="UP001638806">
    <property type="component" value="Unassembled WGS sequence"/>
</dbReference>